<gene>
    <name evidence="1" type="ORF">HaLaN_05831</name>
</gene>
<accession>A0A699YU59</accession>
<dbReference type="Pfam" id="PF00612">
    <property type="entry name" value="IQ"/>
    <property type="match status" value="1"/>
</dbReference>
<dbReference type="PANTHER" id="PTHR33504:SF2">
    <property type="entry name" value="PROTEIN MFI"/>
    <property type="match status" value="1"/>
</dbReference>
<dbReference type="Gene3D" id="1.20.5.190">
    <property type="match status" value="1"/>
</dbReference>
<dbReference type="CDD" id="cd23767">
    <property type="entry name" value="IQCD"/>
    <property type="match status" value="1"/>
</dbReference>
<proteinExistence type="predicted"/>
<protein>
    <submittedName>
        <fullName evidence="1">Uncharacterized protein</fullName>
    </submittedName>
</protein>
<keyword evidence="2" id="KW-1185">Reference proteome</keyword>
<evidence type="ECO:0000313" key="1">
    <source>
        <dbReference type="EMBL" id="GFH10506.1"/>
    </source>
</evidence>
<comment type="caution">
    <text evidence="1">The sequence shown here is derived from an EMBL/GenBank/DDBJ whole genome shotgun (WGS) entry which is preliminary data.</text>
</comment>
<dbReference type="AlphaFoldDB" id="A0A699YU59"/>
<reference evidence="1 2" key="1">
    <citation type="submission" date="2020-02" db="EMBL/GenBank/DDBJ databases">
        <title>Draft genome sequence of Haematococcus lacustris strain NIES-144.</title>
        <authorList>
            <person name="Morimoto D."/>
            <person name="Nakagawa S."/>
            <person name="Yoshida T."/>
            <person name="Sawayama S."/>
        </authorList>
    </citation>
    <scope>NUCLEOTIDE SEQUENCE [LARGE SCALE GENOMIC DNA]</scope>
    <source>
        <strain evidence="1 2">NIES-144</strain>
    </source>
</reference>
<dbReference type="PANTHER" id="PTHR33504">
    <property type="entry name" value="NADH DEHYDROGENASE (UBIQUINONE) 1 BETA SUBCOMPLEX, 4"/>
    <property type="match status" value="1"/>
</dbReference>
<dbReference type="InterPro" id="IPR000048">
    <property type="entry name" value="IQ_motif_EF-hand-BS"/>
</dbReference>
<feature type="non-terminal residue" evidence="1">
    <location>
        <position position="257"/>
    </location>
</feature>
<dbReference type="Proteomes" id="UP000485058">
    <property type="component" value="Unassembled WGS sequence"/>
</dbReference>
<dbReference type="SMART" id="SM00015">
    <property type="entry name" value="IQ"/>
    <property type="match status" value="2"/>
</dbReference>
<sequence>MLSGVSDTQPGVAAVLKDEYAYFLEFAATVIQRHFRGYLVRRDFYRQLNAIKRQQAAAEENEARLYLVNTAARIIQRAWQSFRNKRIYRFYRDLIQFRERGDPKEMLRAINPREAQLADAAAGVHVRFRLGGSMFPPLPSLLRKQQRQHKAAVVGHQGTAPVRAVTDINAFGPRNYAGEVPLSAKQLHNKPGRGASAQLRNARDDFRVDDSLREFIRPDGTRGMRSTQGWYARVENNGWRPISERVLVDEDPVTTAT</sequence>
<name>A0A699YU59_HAELA</name>
<dbReference type="EMBL" id="BLLF01000321">
    <property type="protein sequence ID" value="GFH10506.1"/>
    <property type="molecule type" value="Genomic_DNA"/>
</dbReference>
<organism evidence="1 2">
    <name type="scientific">Haematococcus lacustris</name>
    <name type="common">Green alga</name>
    <name type="synonym">Haematococcus pluvialis</name>
    <dbReference type="NCBI Taxonomy" id="44745"/>
    <lineage>
        <taxon>Eukaryota</taxon>
        <taxon>Viridiplantae</taxon>
        <taxon>Chlorophyta</taxon>
        <taxon>core chlorophytes</taxon>
        <taxon>Chlorophyceae</taxon>
        <taxon>CS clade</taxon>
        <taxon>Chlamydomonadales</taxon>
        <taxon>Haematococcaceae</taxon>
        <taxon>Haematococcus</taxon>
    </lineage>
</organism>
<dbReference type="PROSITE" id="PS50096">
    <property type="entry name" value="IQ"/>
    <property type="match status" value="1"/>
</dbReference>
<evidence type="ECO:0000313" key="2">
    <source>
        <dbReference type="Proteomes" id="UP000485058"/>
    </source>
</evidence>